<dbReference type="SUPFAM" id="SSF48695">
    <property type="entry name" value="Multiheme cytochromes"/>
    <property type="match status" value="1"/>
</dbReference>
<accession>A0A6M4M814</accession>
<proteinExistence type="predicted"/>
<sequence length="211" mass="22930">MKAITCLAMLLISAVAFTSSLQANANASEKTQLLSASDFADIADKTARAQAMFEEIGKVIQHPRCLNCHPADNHPLQGMDMKIHEPLVFRGLGNFGVPGMECNTCHGANNVEIIAQADDIKSIPGNPKWHLAPLEMAWVGKSLGEICQQLKDKERNGGKTMAEMIHHMAEDDLVGWGWYPGKGREPVPGTQKAFGKLFKAWVDNGAHCPTA</sequence>
<evidence type="ECO:0000256" key="1">
    <source>
        <dbReference type="SAM" id="SignalP"/>
    </source>
</evidence>
<dbReference type="KEGG" id="apel:CA267_000440"/>
<reference evidence="3" key="1">
    <citation type="submission" date="2014-12" db="EMBL/GenBank/DDBJ databases">
        <title>Complete genome sequence of a multi-drug resistant Klebsiella pneumoniae.</title>
        <authorList>
            <person name="Hua X."/>
            <person name="Chen Q."/>
            <person name="Li X."/>
            <person name="Feng Y."/>
            <person name="Ruan Z."/>
            <person name="Yu Y."/>
        </authorList>
    </citation>
    <scope>NUCLEOTIDE SEQUENCE [LARGE SCALE GENOMIC DNA]</scope>
    <source>
        <strain evidence="3">5.12</strain>
    </source>
</reference>
<evidence type="ECO:0000313" key="2">
    <source>
        <dbReference type="EMBL" id="QJR79371.1"/>
    </source>
</evidence>
<dbReference type="RefSeq" id="WP_075609296.1">
    <property type="nucleotide sequence ID" value="NZ_CP052766.1"/>
</dbReference>
<dbReference type="Proteomes" id="UP000219285">
    <property type="component" value="Chromosome"/>
</dbReference>
<feature type="signal peptide" evidence="1">
    <location>
        <begin position="1"/>
        <end position="25"/>
    </location>
</feature>
<keyword evidence="3" id="KW-1185">Reference proteome</keyword>
<keyword evidence="1" id="KW-0732">Signal</keyword>
<protein>
    <submittedName>
        <fullName evidence="2">Isoquinoline 1-oxidoreductase subunit</fullName>
    </submittedName>
</protein>
<reference evidence="2 3" key="2">
    <citation type="submission" date="2020-04" db="EMBL/GenBank/DDBJ databases">
        <title>Complete genome sequence of Alteromonas pelagimontana 5.12T.</title>
        <authorList>
            <person name="Sinha R.K."/>
            <person name="Krishnan K.P."/>
            <person name="Kurian J.P."/>
        </authorList>
    </citation>
    <scope>NUCLEOTIDE SEQUENCE [LARGE SCALE GENOMIC DNA]</scope>
    <source>
        <strain evidence="2 3">5.12</strain>
    </source>
</reference>
<dbReference type="EMBL" id="CP052766">
    <property type="protein sequence ID" value="QJR79371.1"/>
    <property type="molecule type" value="Genomic_DNA"/>
</dbReference>
<dbReference type="AlphaFoldDB" id="A0A6M4M814"/>
<name>A0A6M4M814_9ALTE</name>
<feature type="chain" id="PRO_5028812427" evidence="1">
    <location>
        <begin position="26"/>
        <end position="211"/>
    </location>
</feature>
<dbReference type="InterPro" id="IPR036280">
    <property type="entry name" value="Multihaem_cyt_sf"/>
</dbReference>
<dbReference type="OrthoDB" id="656942at2"/>
<gene>
    <name evidence="2" type="ORF">CA267_000440</name>
</gene>
<organism evidence="2 3">
    <name type="scientific">Alteromonas pelagimontana</name>
    <dbReference type="NCBI Taxonomy" id="1858656"/>
    <lineage>
        <taxon>Bacteria</taxon>
        <taxon>Pseudomonadati</taxon>
        <taxon>Pseudomonadota</taxon>
        <taxon>Gammaproteobacteria</taxon>
        <taxon>Alteromonadales</taxon>
        <taxon>Alteromonadaceae</taxon>
        <taxon>Alteromonas/Salinimonas group</taxon>
        <taxon>Alteromonas</taxon>
    </lineage>
</organism>
<evidence type="ECO:0000313" key="3">
    <source>
        <dbReference type="Proteomes" id="UP000219285"/>
    </source>
</evidence>